<dbReference type="Proteomes" id="UP000187209">
    <property type="component" value="Unassembled WGS sequence"/>
</dbReference>
<dbReference type="AlphaFoldDB" id="A0A1R2C960"/>
<comment type="caution">
    <text evidence="1">The sequence shown here is derived from an EMBL/GenBank/DDBJ whole genome shotgun (WGS) entry which is preliminary data.</text>
</comment>
<name>A0A1R2C960_9CILI</name>
<proteinExistence type="predicted"/>
<sequence>MNSGETNIKGACRLPCLKIYTARSTSARLHIDPTLQDSIAEDLTPYFKHNRGQSNSLENSFMEQDISVLCNRIMKEQNILKQKIIQQEKIIKSMCRRRPLVYRIDYHNIPQKQENKEITFKPDMWPQSAKAHKRLIFPREVFPRKVPTRQC</sequence>
<gene>
    <name evidence="1" type="ORF">SteCoe_13134</name>
</gene>
<protein>
    <submittedName>
        <fullName evidence="1">Uncharacterized protein</fullName>
    </submittedName>
</protein>
<evidence type="ECO:0000313" key="1">
    <source>
        <dbReference type="EMBL" id="OMJ85521.1"/>
    </source>
</evidence>
<evidence type="ECO:0000313" key="2">
    <source>
        <dbReference type="Proteomes" id="UP000187209"/>
    </source>
</evidence>
<reference evidence="1 2" key="1">
    <citation type="submission" date="2016-11" db="EMBL/GenBank/DDBJ databases">
        <title>The macronuclear genome of Stentor coeruleus: a giant cell with tiny introns.</title>
        <authorList>
            <person name="Slabodnick M."/>
            <person name="Ruby J.G."/>
            <person name="Reiff S.B."/>
            <person name="Swart E.C."/>
            <person name="Gosai S."/>
            <person name="Prabakaran S."/>
            <person name="Witkowska E."/>
            <person name="Larue G.E."/>
            <person name="Fisher S."/>
            <person name="Freeman R.M."/>
            <person name="Gunawardena J."/>
            <person name="Chu W."/>
            <person name="Stover N.A."/>
            <person name="Gregory B.D."/>
            <person name="Nowacki M."/>
            <person name="Derisi J."/>
            <person name="Roy S.W."/>
            <person name="Marshall W.F."/>
            <person name="Sood P."/>
        </authorList>
    </citation>
    <scope>NUCLEOTIDE SEQUENCE [LARGE SCALE GENOMIC DNA]</scope>
    <source>
        <strain evidence="1">WM001</strain>
    </source>
</reference>
<dbReference type="EMBL" id="MPUH01000234">
    <property type="protein sequence ID" value="OMJ85521.1"/>
    <property type="molecule type" value="Genomic_DNA"/>
</dbReference>
<accession>A0A1R2C960</accession>
<organism evidence="1 2">
    <name type="scientific">Stentor coeruleus</name>
    <dbReference type="NCBI Taxonomy" id="5963"/>
    <lineage>
        <taxon>Eukaryota</taxon>
        <taxon>Sar</taxon>
        <taxon>Alveolata</taxon>
        <taxon>Ciliophora</taxon>
        <taxon>Postciliodesmatophora</taxon>
        <taxon>Heterotrichea</taxon>
        <taxon>Heterotrichida</taxon>
        <taxon>Stentoridae</taxon>
        <taxon>Stentor</taxon>
    </lineage>
</organism>
<keyword evidence="2" id="KW-1185">Reference proteome</keyword>